<dbReference type="InterPro" id="IPR001387">
    <property type="entry name" value="Cro/C1-type_HTH"/>
</dbReference>
<dbReference type="CDD" id="cd00093">
    <property type="entry name" value="HTH_XRE"/>
    <property type="match status" value="1"/>
</dbReference>
<dbReference type="Gene3D" id="1.10.260.40">
    <property type="entry name" value="lambda repressor-like DNA-binding domains"/>
    <property type="match status" value="1"/>
</dbReference>
<organism evidence="2 3">
    <name type="scientific">Paraclostridium bifermentans</name>
    <name type="common">Clostridium bifermentans</name>
    <dbReference type="NCBI Taxonomy" id="1490"/>
    <lineage>
        <taxon>Bacteria</taxon>
        <taxon>Bacillati</taxon>
        <taxon>Bacillota</taxon>
        <taxon>Clostridia</taxon>
        <taxon>Peptostreptococcales</taxon>
        <taxon>Peptostreptococcaceae</taxon>
        <taxon>Paraclostridium</taxon>
    </lineage>
</organism>
<sequence length="65" mass="7617">MNLDRLKEIRKDQKLSQENIARALDISLRSYQMKEKGSNSFTFDEVIKIANALNMGEIEFIREIL</sequence>
<dbReference type="InterPro" id="IPR010982">
    <property type="entry name" value="Lambda_DNA-bd_dom_sf"/>
</dbReference>
<name>A0A5P3XKG6_PARBF</name>
<dbReference type="Proteomes" id="UP000326961">
    <property type="component" value="Plasmid pPbmMP"/>
</dbReference>
<keyword evidence="2" id="KW-0614">Plasmid</keyword>
<dbReference type="Pfam" id="PF01381">
    <property type="entry name" value="HTH_3"/>
    <property type="match status" value="1"/>
</dbReference>
<geneLocation type="plasmid" evidence="3">
    <name>ppbmmp</name>
</geneLocation>
<protein>
    <submittedName>
        <fullName evidence="2">XRE family transcriptional regulator</fullName>
    </submittedName>
</protein>
<dbReference type="GO" id="GO:0003677">
    <property type="term" value="F:DNA binding"/>
    <property type="evidence" value="ECO:0007669"/>
    <property type="project" value="InterPro"/>
</dbReference>
<evidence type="ECO:0000313" key="2">
    <source>
        <dbReference type="EMBL" id="QEZ70868.1"/>
    </source>
</evidence>
<evidence type="ECO:0000313" key="3">
    <source>
        <dbReference type="Proteomes" id="UP000326961"/>
    </source>
</evidence>
<gene>
    <name evidence="2" type="ORF">D4A35_18235</name>
</gene>
<dbReference type="SMART" id="SM00530">
    <property type="entry name" value="HTH_XRE"/>
    <property type="match status" value="1"/>
</dbReference>
<dbReference type="SUPFAM" id="SSF47413">
    <property type="entry name" value="lambda repressor-like DNA-binding domains"/>
    <property type="match status" value="1"/>
</dbReference>
<dbReference type="AlphaFoldDB" id="A0A5P3XKG6"/>
<dbReference type="RefSeq" id="WP_150887800.1">
    <property type="nucleotide sequence ID" value="NZ_CM017269.1"/>
</dbReference>
<proteinExistence type="predicted"/>
<accession>A0A5P3XKG6</accession>
<dbReference type="PROSITE" id="PS50943">
    <property type="entry name" value="HTH_CROC1"/>
    <property type="match status" value="1"/>
</dbReference>
<feature type="domain" description="HTH cro/C1-type" evidence="1">
    <location>
        <begin position="6"/>
        <end position="61"/>
    </location>
</feature>
<evidence type="ECO:0000259" key="1">
    <source>
        <dbReference type="PROSITE" id="PS50943"/>
    </source>
</evidence>
<dbReference type="EMBL" id="CP032455">
    <property type="protein sequence ID" value="QEZ70868.1"/>
    <property type="molecule type" value="Genomic_DNA"/>
</dbReference>
<reference evidence="2 3" key="1">
    <citation type="submission" date="2018-09" db="EMBL/GenBank/DDBJ databases">
        <title>A clostridial neurotoxin that targets Anopheles mosquitoes.</title>
        <authorList>
            <person name="Contreras E."/>
            <person name="Masuyer G."/>
            <person name="Qureshi N."/>
            <person name="Chawla S."/>
            <person name="Lim H.L."/>
            <person name="Chen J."/>
            <person name="Stenmark P."/>
            <person name="Gill S."/>
        </authorList>
    </citation>
    <scope>NUCLEOTIDE SEQUENCE [LARGE SCALE GENOMIC DNA]</scope>
    <source>
        <strain evidence="2 3">Cbm</strain>
        <plasmid evidence="3">ppbmmp</plasmid>
    </source>
</reference>